<proteinExistence type="predicted"/>
<name>A0AAV4V7Y0_9ARAC</name>
<organism evidence="1 2">
    <name type="scientific">Caerostris darwini</name>
    <dbReference type="NCBI Taxonomy" id="1538125"/>
    <lineage>
        <taxon>Eukaryota</taxon>
        <taxon>Metazoa</taxon>
        <taxon>Ecdysozoa</taxon>
        <taxon>Arthropoda</taxon>
        <taxon>Chelicerata</taxon>
        <taxon>Arachnida</taxon>
        <taxon>Araneae</taxon>
        <taxon>Araneomorphae</taxon>
        <taxon>Entelegynae</taxon>
        <taxon>Araneoidea</taxon>
        <taxon>Araneidae</taxon>
        <taxon>Caerostris</taxon>
    </lineage>
</organism>
<protein>
    <recommendedName>
        <fullName evidence="3">DNA-directed RNA polymerase</fullName>
    </recommendedName>
</protein>
<keyword evidence="2" id="KW-1185">Reference proteome</keyword>
<evidence type="ECO:0008006" key="3">
    <source>
        <dbReference type="Google" id="ProtNLM"/>
    </source>
</evidence>
<evidence type="ECO:0000313" key="1">
    <source>
        <dbReference type="EMBL" id="GIY66347.1"/>
    </source>
</evidence>
<accession>A0AAV4V7Y0</accession>
<evidence type="ECO:0000313" key="2">
    <source>
        <dbReference type="Proteomes" id="UP001054837"/>
    </source>
</evidence>
<dbReference type="AlphaFoldDB" id="A0AAV4V7Y0"/>
<gene>
    <name evidence="1" type="ORF">CDAR_277781</name>
</gene>
<reference evidence="1 2" key="1">
    <citation type="submission" date="2021-06" db="EMBL/GenBank/DDBJ databases">
        <title>Caerostris darwini draft genome.</title>
        <authorList>
            <person name="Kono N."/>
            <person name="Arakawa K."/>
        </authorList>
    </citation>
    <scope>NUCLEOTIDE SEQUENCE [LARGE SCALE GENOMIC DNA]</scope>
</reference>
<comment type="caution">
    <text evidence="1">The sequence shown here is derived from an EMBL/GenBank/DDBJ whole genome shotgun (WGS) entry which is preliminary data.</text>
</comment>
<dbReference type="EMBL" id="BPLQ01012582">
    <property type="protein sequence ID" value="GIY66347.1"/>
    <property type="molecule type" value="Genomic_DNA"/>
</dbReference>
<sequence>MTQTPSNTLLPLHKDLLNQGTGHYTTQLPNGFPLGGVSDPPPSCISGIQRVERQRGRNRKGRSFLGLHLQMKCRSDQKITRGGGNRFLNVVPPNKLGRQIMRMNVGQPSLELADPSSKECGILLEHIQLEKA</sequence>
<dbReference type="Proteomes" id="UP001054837">
    <property type="component" value="Unassembled WGS sequence"/>
</dbReference>